<keyword evidence="5" id="KW-1185">Reference proteome</keyword>
<evidence type="ECO:0000313" key="5">
    <source>
        <dbReference type="Proteomes" id="UP001500420"/>
    </source>
</evidence>
<sequence>MTVRETDFKYLSDRRSMRQRITAALMIVVVTTSVGLVGAAPAAAGDTAAATSNHAASVTFADQTSGGTTVTVDEVTLPDGGFVTIHDSSLADGETLGSVAGTSAYLEAGTHENVTVTLADSLNDDERLTAMAHRDTDGDRAYTFVSSNGEADGPYTADGGAVAASANVTVSAAVSISDQPTDGGSIVVDSVELSEGGFVTIHDASLLDGETFASVRGTSEYLEAGHHENVRVHLDDELSENATVIPMPHTDSNDNEMYDFVAEEGGADGPYVDDDGAIVDTATATVQAEASATFDAQASGGNHVTVERVFVPEGGFVAMHDSSINDGETFDSVRGTSEYLSPGLHHDVTVALDDPLTEDDTLVAMPHTDSNGNETYDFVAEEGGADGPYTADGGAVVDVGMVTVSASVSLADQTSDGTSVVVEDVDLSEGGFVTIHDSSLFAGETLGSVIGTSAYLEAGHHANVTVTLDEPISETRSLVAMPHTDSNSNEMYDFVENEGGADGPFTADGGAVVDAGTVSVPAAVSISDQESDGSIVVDSVTLSNGGFVTIHDATVLDGAVFDSVRGTSEYLGPGTHENVEISLDSPYEEDGVAVAMPHMDTDGDETYDFVADEGASDGPYTANGGAIVADASVMASGGLDESDGMNESDDMDDSDDMDGSDGMDDTDESSGMDDADSSDDESAESDGSPGFGVAIAALSLLGAGLIALRSRR</sequence>
<feature type="region of interest" description="Disordered" evidence="1">
    <location>
        <begin position="636"/>
        <end position="691"/>
    </location>
</feature>
<dbReference type="EMBL" id="BAAADV010000002">
    <property type="protein sequence ID" value="GAA0670578.1"/>
    <property type="molecule type" value="Genomic_DNA"/>
</dbReference>
<feature type="domain" description="DUF7282" evidence="3">
    <location>
        <begin position="56"/>
        <end position="169"/>
    </location>
</feature>
<feature type="domain" description="DUF7282" evidence="3">
    <location>
        <begin position="290"/>
        <end position="402"/>
    </location>
</feature>
<dbReference type="Proteomes" id="UP001500420">
    <property type="component" value="Unassembled WGS sequence"/>
</dbReference>
<dbReference type="AlphaFoldDB" id="A0AAV3T9Y8"/>
<feature type="compositionally biased region" description="Acidic residues" evidence="1">
    <location>
        <begin position="640"/>
        <end position="684"/>
    </location>
</feature>
<evidence type="ECO:0000259" key="3">
    <source>
        <dbReference type="Pfam" id="PF23951"/>
    </source>
</evidence>
<dbReference type="Pfam" id="PF23951">
    <property type="entry name" value="DUF7282"/>
    <property type="match status" value="5"/>
</dbReference>
<evidence type="ECO:0000313" key="4">
    <source>
        <dbReference type="EMBL" id="GAA0670578.1"/>
    </source>
</evidence>
<keyword evidence="2" id="KW-0472">Membrane</keyword>
<reference evidence="4 5" key="1">
    <citation type="journal article" date="2019" name="Int. J. Syst. Evol. Microbiol.">
        <title>The Global Catalogue of Microorganisms (GCM) 10K type strain sequencing project: providing services to taxonomists for standard genome sequencing and annotation.</title>
        <authorList>
            <consortium name="The Broad Institute Genomics Platform"/>
            <consortium name="The Broad Institute Genome Sequencing Center for Infectious Disease"/>
            <person name="Wu L."/>
            <person name="Ma J."/>
        </authorList>
    </citation>
    <scope>NUCLEOTIDE SEQUENCE [LARGE SCALE GENOMIC DNA]</scope>
    <source>
        <strain evidence="4 5">JCM 16328</strain>
    </source>
</reference>
<proteinExistence type="predicted"/>
<feature type="transmembrane region" description="Helical" evidence="2">
    <location>
        <begin position="21"/>
        <end position="44"/>
    </location>
</feature>
<organism evidence="4 5">
    <name type="scientific">Natronoarchaeum mannanilyticum</name>
    <dbReference type="NCBI Taxonomy" id="926360"/>
    <lineage>
        <taxon>Archaea</taxon>
        <taxon>Methanobacteriati</taxon>
        <taxon>Methanobacteriota</taxon>
        <taxon>Stenosarchaea group</taxon>
        <taxon>Halobacteria</taxon>
        <taxon>Halobacteriales</taxon>
        <taxon>Natronoarchaeaceae</taxon>
    </lineage>
</organism>
<keyword evidence="2" id="KW-0812">Transmembrane</keyword>
<evidence type="ECO:0000256" key="1">
    <source>
        <dbReference type="SAM" id="MobiDB-lite"/>
    </source>
</evidence>
<name>A0AAV3T9Y8_9EURY</name>
<gene>
    <name evidence="4" type="ORF">GCM10009020_16010</name>
</gene>
<feature type="domain" description="DUF7282" evidence="3">
    <location>
        <begin position="172"/>
        <end position="285"/>
    </location>
</feature>
<keyword evidence="2" id="KW-1133">Transmembrane helix</keyword>
<feature type="domain" description="DUF7282" evidence="3">
    <location>
        <begin position="406"/>
        <end position="518"/>
    </location>
</feature>
<comment type="caution">
    <text evidence="4">The sequence shown here is derived from an EMBL/GenBank/DDBJ whole genome shotgun (WGS) entry which is preliminary data.</text>
</comment>
<accession>A0AAV3T9Y8</accession>
<dbReference type="InterPro" id="IPR055706">
    <property type="entry name" value="Slg1/2_DUF7282"/>
</dbReference>
<feature type="domain" description="DUF7282" evidence="3">
    <location>
        <begin position="522"/>
        <end position="633"/>
    </location>
</feature>
<protein>
    <recommendedName>
        <fullName evidence="3">DUF7282 domain-containing protein</fullName>
    </recommendedName>
</protein>
<evidence type="ECO:0000256" key="2">
    <source>
        <dbReference type="SAM" id="Phobius"/>
    </source>
</evidence>